<protein>
    <recommendedName>
        <fullName evidence="4">LPXTG-motif cell wall anchor domain-containing protein</fullName>
    </recommendedName>
</protein>
<keyword evidence="1" id="KW-0812">Transmembrane</keyword>
<organism evidence="2 3">
    <name type="scientific">Chitinophaga jiangningensis</name>
    <dbReference type="NCBI Taxonomy" id="1419482"/>
    <lineage>
        <taxon>Bacteria</taxon>
        <taxon>Pseudomonadati</taxon>
        <taxon>Bacteroidota</taxon>
        <taxon>Chitinophagia</taxon>
        <taxon>Chitinophagales</taxon>
        <taxon>Chitinophagaceae</taxon>
        <taxon>Chitinophaga</taxon>
    </lineage>
</organism>
<evidence type="ECO:0000313" key="3">
    <source>
        <dbReference type="Proteomes" id="UP000184420"/>
    </source>
</evidence>
<evidence type="ECO:0000313" key="2">
    <source>
        <dbReference type="EMBL" id="SHK94435.1"/>
    </source>
</evidence>
<feature type="transmembrane region" description="Helical" evidence="1">
    <location>
        <begin position="148"/>
        <end position="168"/>
    </location>
</feature>
<evidence type="ECO:0008006" key="4">
    <source>
        <dbReference type="Google" id="ProtNLM"/>
    </source>
</evidence>
<dbReference type="AlphaFoldDB" id="A0A1M6WLM9"/>
<evidence type="ECO:0000256" key="1">
    <source>
        <dbReference type="SAM" id="Phobius"/>
    </source>
</evidence>
<name>A0A1M6WLM9_9BACT</name>
<accession>A0A1M6WLM9</accession>
<dbReference type="STRING" id="1419482.SAMN05444266_101675"/>
<dbReference type="EMBL" id="FRBL01000001">
    <property type="protein sequence ID" value="SHK94435.1"/>
    <property type="molecule type" value="Genomic_DNA"/>
</dbReference>
<keyword evidence="1" id="KW-1133">Transmembrane helix</keyword>
<keyword evidence="3" id="KW-1185">Reference proteome</keyword>
<dbReference type="OrthoDB" id="7556122at2"/>
<proteinExistence type="predicted"/>
<dbReference type="Proteomes" id="UP000184420">
    <property type="component" value="Unassembled WGS sequence"/>
</dbReference>
<sequence length="187" mass="20931">MMTGRIFSILYLLVFNILHVSAQLKPMAESAIEMQLRNLAHRFLLASGDSNSYILPLKKINNGYRIEFENPVTFSPDSLAAIAGQLGKHRQLPVPYTLSITTVTSPDIIYGFSSENIQKGQVPATGRRMPADNYVMNIYFPATTKNNVYTTIFLAAMPALGLLIYTVVVRRKRLQQEPPEEKNTHSG</sequence>
<dbReference type="RefSeq" id="WP_143159811.1">
    <property type="nucleotide sequence ID" value="NZ_FRBL01000001.1"/>
</dbReference>
<reference evidence="2 3" key="1">
    <citation type="submission" date="2016-11" db="EMBL/GenBank/DDBJ databases">
        <authorList>
            <person name="Jaros S."/>
            <person name="Januszkiewicz K."/>
            <person name="Wedrychowicz H."/>
        </authorList>
    </citation>
    <scope>NUCLEOTIDE SEQUENCE [LARGE SCALE GENOMIC DNA]</scope>
    <source>
        <strain evidence="2 3">DSM 27406</strain>
    </source>
</reference>
<gene>
    <name evidence="2" type="ORF">SAMN05444266_101675</name>
</gene>
<keyword evidence="1" id="KW-0472">Membrane</keyword>